<dbReference type="InterPro" id="IPR036388">
    <property type="entry name" value="WH-like_DNA-bd_sf"/>
</dbReference>
<dbReference type="PANTHER" id="PTHR43016:SF16">
    <property type="entry name" value="METALLOPROTEASE, PUTATIVE (AFU_ORTHOLOGUE AFUA_4G07610)-RELATED"/>
    <property type="match status" value="1"/>
</dbReference>
<dbReference type="Pfam" id="PF01853">
    <property type="entry name" value="MOZ_SAS"/>
    <property type="match status" value="1"/>
</dbReference>
<feature type="compositionally biased region" description="Polar residues" evidence="6">
    <location>
        <begin position="645"/>
        <end position="660"/>
    </location>
</feature>
<dbReference type="Pfam" id="PF11717">
    <property type="entry name" value="Tudor-knot"/>
    <property type="match status" value="1"/>
</dbReference>
<evidence type="ECO:0000256" key="3">
    <source>
        <dbReference type="ARBA" id="ARBA00022679"/>
    </source>
</evidence>
<organism evidence="8 9">
    <name type="scientific">Theileria orientalis</name>
    <dbReference type="NCBI Taxonomy" id="68886"/>
    <lineage>
        <taxon>Eukaryota</taxon>
        <taxon>Sar</taxon>
        <taxon>Alveolata</taxon>
        <taxon>Apicomplexa</taxon>
        <taxon>Aconoidasida</taxon>
        <taxon>Piroplasmida</taxon>
        <taxon>Theileriidae</taxon>
        <taxon>Theileria</taxon>
    </lineage>
</organism>
<accession>A0A976QRU3</accession>
<dbReference type="InterPro" id="IPR002717">
    <property type="entry name" value="HAT_MYST-type"/>
</dbReference>
<sequence length="1619" mass="185386">MNTSLQSEHEGFVKIVSFKIKHVEVSEYMSLLTGVHVFFMRYETPLVNTYLLVPTREETDEGLPHTLEHLIFLGSEKYPFRGTLDLVSCKSLSSGTNAWTSVDHTAYTLSTAGLEGTLQMLPIFLDHILRPSLTEIGFMTDIHHVTSDGSSSGVAYCEMKSRENHPDEMMSFEALDKLYPGDSGYKRNTGGKLSGLRSTNIHSVRDFHKKFYKWNNLSIVLCGNVNDYESVLALVHYLEKSMDLGEGNKGVRSPKRKKTNVKADADSVYKSRPRVWDDPKHVANLEKSSLSTLYFPCEEEESGTFSVSWRGPRWDEFELLRSVSIMGSYLVDSTASPLEKGLIHTTDPCGSCVDFTIESLKESYFQLVIKDVPVKGNGSRSGKNSSNSSGGHKDGEEDDDSDEDEEGSEDEGTDEGISDRERSDNESENKDRKVDDERDKMEVVEGRLRSELLKVYENRLDMERMKMLIRRGHYNYLRQIETCAHETLIDNLIGYIIYGEHPEQLEKIIVDYEIVEGLLEKDEEYWKKILYRYFIEPPSVSVKCIPSVAKSKEIQEEEKKLMEDQIKKYGLDQLKKNKEMVEEDLKKNKGGPPKEIVNQYSQCDSRKIELPTYPLYRNFRHSRNKSDGSSGGFGNEIKPAKNGRVGSSSKAGTVESGSGDNTKKRRREELERFIAGLNRVKYPIQVNNIPTDFVRIYMVFSTCKLGLSEEEKRLLFILCVLLFESNVYFGDRLLSSEEFISTLMENTTSYGCNLGLSSSALLPDAYAELLTLYFTCPVDNYNKLLEILHNVLYNIKYDRTILAKHAKSLLNSFSKKKRSPKTMMKQLNNYLKVDSKSIRHLCSLGQQDRLLKKAMSDPNGPSDLEEKLNNLHRKVFSLENMSVHLTADLHKLKGDWLNFWVDLCYKGKVELSNVKVQPSTTKEEGSDDHVLREYFGFEYGRDRGYKDSTGYLSSLASTDVSHLCLSIPAPYGYNHPEYFTILTSCEYLTMTEGPLYRAIRGGGYAYHHRVSYLPSQGEIQLVISEATDLINALRVTKESILKCSDPTVDIDQEILAAKSSLIYRILSNEESLADYSQETYTNALRETDVDFNKHSAVQIQELENEKIRQVFSKYFKQLLDFDGPPKTLACIASKTEAESISKGFKTVNYCNIQSVDSKGLLSLLTNSAGAQDESLESAEMVTKQVQYKDEHSDKSNHGSSQKTNAESHALSIHKAREKSAILAKAREMFSQQFPTAYPMDYELWGKDVRNNSWRRCCVVHARPLDQNRQIESLDPHEYDYYIHWLGLDRRLDCWLSMESLRTVEQGPPKGAHVIHEVEQEFHHDHADDEYLREHEINTKLKTINRIKLGPYLVDTWYFSPYPEPFQNIDTLFICEFCLSFFRADEELSFHTTQCELRHPPGNEIYRDENLAMFEVDGAMSTVYCENLCFLSKLFLDHKSLRHTVVLFIFYVMTEFDENGYHITGYFSKEKHSKNNVSCILSLPQHQRKGYGKYLTAFSYLLSKKEGKTGTPERPLSDLGKASYMSYWSEVLLEILFDPKYESLSIQDLSQMTAFEPNDIISCLEELGLLHTLSNGSSVITILPEKKRELMSKSRTKTRKLYMDKLHWIPYDAHNELTPV</sequence>
<dbReference type="InterPro" id="IPR016181">
    <property type="entry name" value="Acyl_CoA_acyltransferase"/>
</dbReference>
<dbReference type="OrthoDB" id="952271at2759"/>
<evidence type="ECO:0000259" key="7">
    <source>
        <dbReference type="PROSITE" id="PS51726"/>
    </source>
</evidence>
<feature type="compositionally biased region" description="Acidic residues" evidence="6">
    <location>
        <begin position="396"/>
        <end position="416"/>
    </location>
</feature>
<dbReference type="InterPro" id="IPR011765">
    <property type="entry name" value="Pept_M16_N"/>
</dbReference>
<dbReference type="InterPro" id="IPR013578">
    <property type="entry name" value="Peptidase_M16C_assoc"/>
</dbReference>
<dbReference type="Gene3D" id="1.10.10.10">
    <property type="entry name" value="Winged helix-like DNA-binding domain superfamily/Winged helix DNA-binding domain"/>
    <property type="match status" value="1"/>
</dbReference>
<dbReference type="GO" id="GO:0006508">
    <property type="term" value="P:proteolysis"/>
    <property type="evidence" value="ECO:0007669"/>
    <property type="project" value="InterPro"/>
</dbReference>
<keyword evidence="4" id="KW-0007">Acetylation</keyword>
<evidence type="ECO:0000256" key="2">
    <source>
        <dbReference type="ARBA" id="ARBA00013184"/>
    </source>
</evidence>
<dbReference type="EMBL" id="CP056065">
    <property type="protein sequence ID" value="UKJ88161.2"/>
    <property type="molecule type" value="Genomic_DNA"/>
</dbReference>
<evidence type="ECO:0000256" key="1">
    <source>
        <dbReference type="ARBA" id="ARBA00010107"/>
    </source>
</evidence>
<dbReference type="GO" id="GO:0004402">
    <property type="term" value="F:histone acetyltransferase activity"/>
    <property type="evidence" value="ECO:0007669"/>
    <property type="project" value="InterPro"/>
</dbReference>
<feature type="region of interest" description="Disordered" evidence="6">
    <location>
        <begin position="1185"/>
        <end position="1210"/>
    </location>
</feature>
<reference evidence="8" key="1">
    <citation type="submission" date="2022-07" db="EMBL/GenBank/DDBJ databases">
        <title>Evaluation of T. orientalis genome assembly methods using nanopore sequencing and analysis of variation between genomes.</title>
        <authorList>
            <person name="Yam J."/>
            <person name="Micallef M.L."/>
            <person name="Liu M."/>
            <person name="Djordjevic S.P."/>
            <person name="Bogema D.R."/>
            <person name="Jenkins C."/>
        </authorList>
    </citation>
    <scope>NUCLEOTIDE SEQUENCE</scope>
    <source>
        <strain evidence="8">Fish Creek</strain>
    </source>
</reference>
<evidence type="ECO:0000313" key="9">
    <source>
        <dbReference type="Proteomes" id="UP000244803"/>
    </source>
</evidence>
<feature type="active site" description="Proton donor/acceptor" evidence="5">
    <location>
        <position position="1512"/>
    </location>
</feature>
<dbReference type="FunFam" id="3.30.60.60:FF:000001">
    <property type="entry name" value="Histone acetyltransferase"/>
    <property type="match status" value="1"/>
</dbReference>
<feature type="compositionally biased region" description="Basic and acidic residues" evidence="6">
    <location>
        <begin position="1186"/>
        <end position="1196"/>
    </location>
</feature>
<evidence type="ECO:0000256" key="4">
    <source>
        <dbReference type="ARBA" id="ARBA00022990"/>
    </source>
</evidence>
<dbReference type="Gene3D" id="2.30.30.140">
    <property type="match status" value="1"/>
</dbReference>
<dbReference type="GO" id="GO:0006355">
    <property type="term" value="P:regulation of DNA-templated transcription"/>
    <property type="evidence" value="ECO:0007669"/>
    <property type="project" value="InterPro"/>
</dbReference>
<dbReference type="Gene3D" id="3.30.60.60">
    <property type="entry name" value="N-acetyl transferase-like"/>
    <property type="match status" value="1"/>
</dbReference>
<proteinExistence type="inferred from homology"/>
<feature type="domain" description="MYST-type HAT" evidence="7">
    <location>
        <begin position="1338"/>
        <end position="1609"/>
    </location>
</feature>
<evidence type="ECO:0000313" key="8">
    <source>
        <dbReference type="EMBL" id="UKJ88161.2"/>
    </source>
</evidence>
<evidence type="ECO:0000256" key="5">
    <source>
        <dbReference type="PIRSR" id="PIRSR602717-51"/>
    </source>
</evidence>
<dbReference type="GO" id="GO:0046872">
    <property type="term" value="F:metal ion binding"/>
    <property type="evidence" value="ECO:0007669"/>
    <property type="project" value="InterPro"/>
</dbReference>
<dbReference type="SUPFAM" id="SSF63411">
    <property type="entry name" value="LuxS/MPP-like metallohydrolase"/>
    <property type="match status" value="4"/>
</dbReference>
<dbReference type="Proteomes" id="UP000244803">
    <property type="component" value="Chromosome 1"/>
</dbReference>
<dbReference type="PROSITE" id="PS51726">
    <property type="entry name" value="MYST_HAT"/>
    <property type="match status" value="1"/>
</dbReference>
<feature type="compositionally biased region" description="Basic and acidic residues" evidence="6">
    <location>
        <begin position="417"/>
        <end position="438"/>
    </location>
</feature>
<comment type="similarity">
    <text evidence="1">Belongs to the MYST (SAS/MOZ) family.</text>
</comment>
<dbReference type="Pfam" id="PF17772">
    <property type="entry name" value="zf-MYST"/>
    <property type="match status" value="1"/>
</dbReference>
<dbReference type="InterPro" id="IPR011249">
    <property type="entry name" value="Metalloenz_LuxS/M16"/>
</dbReference>
<dbReference type="InterPro" id="IPR025995">
    <property type="entry name" value="Tudor-knot"/>
</dbReference>
<evidence type="ECO:0000256" key="6">
    <source>
        <dbReference type="SAM" id="MobiDB-lite"/>
    </source>
</evidence>
<feature type="region of interest" description="Disordered" evidence="6">
    <location>
        <begin position="619"/>
        <end position="665"/>
    </location>
</feature>
<dbReference type="EC" id="2.3.1.48" evidence="2"/>
<dbReference type="Gene3D" id="3.30.830.10">
    <property type="entry name" value="Metalloenzyme, LuxS/M16 peptidase-like"/>
    <property type="match status" value="4"/>
</dbReference>
<dbReference type="Pfam" id="PF00675">
    <property type="entry name" value="Peptidase_M16"/>
    <property type="match status" value="1"/>
</dbReference>
<feature type="compositionally biased region" description="Polar residues" evidence="6">
    <location>
        <begin position="1197"/>
        <end position="1206"/>
    </location>
</feature>
<dbReference type="SMART" id="SM01264">
    <property type="entry name" value="M16C_associated"/>
    <property type="match status" value="1"/>
</dbReference>
<dbReference type="SUPFAM" id="SSF55729">
    <property type="entry name" value="Acyl-CoA N-acyltransferases (Nat)"/>
    <property type="match status" value="1"/>
</dbReference>
<name>A0A976QRU3_THEOR</name>
<dbReference type="InterPro" id="IPR016197">
    <property type="entry name" value="Chromo-like_dom_sf"/>
</dbReference>
<dbReference type="Gene3D" id="3.40.630.30">
    <property type="match status" value="1"/>
</dbReference>
<dbReference type="SUPFAM" id="SSF54160">
    <property type="entry name" value="Chromo domain-like"/>
    <property type="match status" value="1"/>
</dbReference>
<feature type="compositionally biased region" description="Low complexity" evidence="6">
    <location>
        <begin position="375"/>
        <end position="390"/>
    </location>
</feature>
<protein>
    <recommendedName>
        <fullName evidence="2">histone acetyltransferase</fullName>
        <ecNumber evidence="2">2.3.1.48</ecNumber>
    </recommendedName>
</protein>
<gene>
    <name evidence="8" type="ORF">MACJ_000604</name>
</gene>
<dbReference type="PANTHER" id="PTHR43016">
    <property type="entry name" value="PRESEQUENCE PROTEASE"/>
    <property type="match status" value="1"/>
</dbReference>
<dbReference type="InterPro" id="IPR040706">
    <property type="entry name" value="Zf-MYST"/>
</dbReference>
<dbReference type="FunFam" id="3.30.830.10:FF:000015">
    <property type="entry name" value="Putative zinc metalloprotease"/>
    <property type="match status" value="1"/>
</dbReference>
<feature type="region of interest" description="Disordered" evidence="6">
    <location>
        <begin position="375"/>
        <end position="438"/>
    </location>
</feature>
<keyword evidence="3" id="KW-0808">Transferase</keyword>